<name>A0A2G5EAJ0_AQUCA</name>
<gene>
    <name evidence="4" type="ORF">AQUCO_01000540v1</name>
</gene>
<keyword evidence="2" id="KW-0812">Transmembrane</keyword>
<dbReference type="GO" id="GO:0047874">
    <property type="term" value="F:dolichyldiphosphatase activity"/>
    <property type="evidence" value="ECO:0007669"/>
    <property type="project" value="TreeGrafter"/>
</dbReference>
<dbReference type="Proteomes" id="UP000230069">
    <property type="component" value="Unassembled WGS sequence"/>
</dbReference>
<dbReference type="GO" id="GO:0006487">
    <property type="term" value="P:protein N-linked glycosylation"/>
    <property type="evidence" value="ECO:0007669"/>
    <property type="project" value="TreeGrafter"/>
</dbReference>
<dbReference type="PANTHER" id="PTHR11247:SF40">
    <property type="entry name" value="LIPID PHOSPHATE PHOSPHATASE EPSILON 1, CHLOROPLASTIC"/>
    <property type="match status" value="1"/>
</dbReference>
<accession>A0A2G5EAJ0</accession>
<dbReference type="InterPro" id="IPR036938">
    <property type="entry name" value="PAP2/HPO_sf"/>
</dbReference>
<dbReference type="GO" id="GO:0008610">
    <property type="term" value="P:lipid biosynthetic process"/>
    <property type="evidence" value="ECO:0007669"/>
    <property type="project" value="TreeGrafter"/>
</dbReference>
<dbReference type="PANTHER" id="PTHR11247">
    <property type="entry name" value="PALMITOYL-PROTEIN THIOESTERASE/DOLICHYLDIPHOSPHATASE 1"/>
    <property type="match status" value="1"/>
</dbReference>
<dbReference type="OrthoDB" id="302705at2759"/>
<evidence type="ECO:0000259" key="3">
    <source>
        <dbReference type="Pfam" id="PF01569"/>
    </source>
</evidence>
<dbReference type="SUPFAM" id="SSF48317">
    <property type="entry name" value="Acid phosphatase/Vanadium-dependent haloperoxidase"/>
    <property type="match status" value="1"/>
</dbReference>
<evidence type="ECO:0000313" key="5">
    <source>
        <dbReference type="Proteomes" id="UP000230069"/>
    </source>
</evidence>
<keyword evidence="2" id="KW-0472">Membrane</keyword>
<proteinExistence type="predicted"/>
<feature type="domain" description="Phosphatidic acid phosphatase type 2/haloperoxidase" evidence="3">
    <location>
        <begin position="151"/>
        <end position="241"/>
    </location>
</feature>
<dbReference type="GO" id="GO:0005789">
    <property type="term" value="C:endoplasmic reticulum membrane"/>
    <property type="evidence" value="ECO:0007669"/>
    <property type="project" value="TreeGrafter"/>
</dbReference>
<feature type="transmembrane region" description="Helical" evidence="2">
    <location>
        <begin position="192"/>
        <end position="210"/>
    </location>
</feature>
<evidence type="ECO:0000256" key="2">
    <source>
        <dbReference type="SAM" id="Phobius"/>
    </source>
</evidence>
<keyword evidence="2" id="KW-1133">Transmembrane helix</keyword>
<keyword evidence="1" id="KW-0378">Hydrolase</keyword>
<dbReference type="FunCoup" id="A0A2G5EAJ0">
    <property type="interactions" value="391"/>
</dbReference>
<keyword evidence="5" id="KW-1185">Reference proteome</keyword>
<evidence type="ECO:0000313" key="4">
    <source>
        <dbReference type="EMBL" id="PIA52740.1"/>
    </source>
</evidence>
<dbReference type="InParanoid" id="A0A2G5EAJ0"/>
<dbReference type="InterPro" id="IPR000326">
    <property type="entry name" value="PAP2/HPO"/>
</dbReference>
<dbReference type="Pfam" id="PF01569">
    <property type="entry name" value="PAP2"/>
    <property type="match status" value="1"/>
</dbReference>
<dbReference type="STRING" id="218851.A0A2G5EAJ0"/>
<dbReference type="AlphaFoldDB" id="A0A2G5EAJ0"/>
<sequence>MSTTAISYRLLSPRLLNSLKPISSHKFPISETIFFSKNLNKLAFVEKNKIWGKRIMQENMRSPVVGNVADDLEGLEIMEEEGFLSNGSMVVQSHFLSNGLEYTINKTSKWLVAALFGALILWKRDAEALWVSMGCVMNSGLSIILKKILNQERPVSTLRSDPGMPSSHAQSIFFGVFFVILSMVKHLGLNEITLIGGVLIFAAGSYLSWLRVSQKLHTISQVLVGGIVGSIFSVLWFQAWYALVLQAFIASLWVRIIVVLGSVGFCVFFLLYLIKHWLVEEL</sequence>
<organism evidence="4 5">
    <name type="scientific">Aquilegia coerulea</name>
    <name type="common">Rocky mountain columbine</name>
    <dbReference type="NCBI Taxonomy" id="218851"/>
    <lineage>
        <taxon>Eukaryota</taxon>
        <taxon>Viridiplantae</taxon>
        <taxon>Streptophyta</taxon>
        <taxon>Embryophyta</taxon>
        <taxon>Tracheophyta</taxon>
        <taxon>Spermatophyta</taxon>
        <taxon>Magnoliopsida</taxon>
        <taxon>Ranunculales</taxon>
        <taxon>Ranunculaceae</taxon>
        <taxon>Thalictroideae</taxon>
        <taxon>Aquilegia</taxon>
    </lineage>
</organism>
<dbReference type="Gene3D" id="1.20.144.10">
    <property type="entry name" value="Phosphatidic acid phosphatase type 2/haloperoxidase"/>
    <property type="match status" value="1"/>
</dbReference>
<protein>
    <recommendedName>
        <fullName evidence="3">Phosphatidic acid phosphatase type 2/haloperoxidase domain-containing protein</fullName>
    </recommendedName>
</protein>
<reference evidence="4 5" key="1">
    <citation type="submission" date="2017-09" db="EMBL/GenBank/DDBJ databases">
        <title>WGS assembly of Aquilegia coerulea Goldsmith.</title>
        <authorList>
            <person name="Hodges S."/>
            <person name="Kramer E."/>
            <person name="Nordborg M."/>
            <person name="Tomkins J."/>
            <person name="Borevitz J."/>
            <person name="Derieg N."/>
            <person name="Yan J."/>
            <person name="Mihaltcheva S."/>
            <person name="Hayes R.D."/>
            <person name="Rokhsar D."/>
        </authorList>
    </citation>
    <scope>NUCLEOTIDE SEQUENCE [LARGE SCALE GENOMIC DNA]</scope>
    <source>
        <strain evidence="5">cv. Goldsmith</strain>
    </source>
</reference>
<feature type="transmembrane region" description="Helical" evidence="2">
    <location>
        <begin position="253"/>
        <end position="274"/>
    </location>
</feature>
<evidence type="ECO:0000256" key="1">
    <source>
        <dbReference type="ARBA" id="ARBA00022801"/>
    </source>
</evidence>
<dbReference type="EMBL" id="KZ305027">
    <property type="protein sequence ID" value="PIA52740.1"/>
    <property type="molecule type" value="Genomic_DNA"/>
</dbReference>
<feature type="transmembrane region" description="Helical" evidence="2">
    <location>
        <begin position="222"/>
        <end position="241"/>
    </location>
</feature>